<feature type="compositionally biased region" description="Acidic residues" evidence="4">
    <location>
        <begin position="713"/>
        <end position="740"/>
    </location>
</feature>
<dbReference type="OrthoDB" id="342531at2759"/>
<comment type="similarity">
    <text evidence="2">Belongs to the MYBBP1A family.</text>
</comment>
<reference evidence="5 6" key="1">
    <citation type="submission" date="2018-05" db="EMBL/GenBank/DDBJ databases">
        <title>Draft genome sequence of Scytalidium lignicola DSM 105466, a ubiquitous saprotrophic fungus.</title>
        <authorList>
            <person name="Buettner E."/>
            <person name="Gebauer A.M."/>
            <person name="Hofrichter M."/>
            <person name="Liers C."/>
            <person name="Kellner H."/>
        </authorList>
    </citation>
    <scope>NUCLEOTIDE SEQUENCE [LARGE SCALE GENOMIC DNA]</scope>
    <source>
        <strain evidence="5 6">DSM 105466</strain>
    </source>
</reference>
<gene>
    <name evidence="5" type="ORF">B7463_g5030</name>
</gene>
<dbReference type="OMA" id="VWKHDDP"/>
<dbReference type="PANTHER" id="PTHR13213">
    <property type="entry name" value="MYB-BINDING PROTEIN 1A FAMILY MEMBER"/>
    <property type="match status" value="1"/>
</dbReference>
<proteinExistence type="inferred from homology"/>
<dbReference type="GO" id="GO:0000182">
    <property type="term" value="F:rDNA binding"/>
    <property type="evidence" value="ECO:0007669"/>
    <property type="project" value="TreeGrafter"/>
</dbReference>
<dbReference type="Pfam" id="PF04931">
    <property type="entry name" value="DNA_pol_phi"/>
    <property type="match status" value="1"/>
</dbReference>
<evidence type="ECO:0000256" key="2">
    <source>
        <dbReference type="ARBA" id="ARBA00006809"/>
    </source>
</evidence>
<feature type="region of interest" description="Disordered" evidence="4">
    <location>
        <begin position="1"/>
        <end position="34"/>
    </location>
</feature>
<evidence type="ECO:0000313" key="6">
    <source>
        <dbReference type="Proteomes" id="UP000258309"/>
    </source>
</evidence>
<dbReference type="EMBL" id="NCSJ02000078">
    <property type="protein sequence ID" value="RFU31314.1"/>
    <property type="molecule type" value="Genomic_DNA"/>
</dbReference>
<dbReference type="Proteomes" id="UP000258309">
    <property type="component" value="Unassembled WGS sequence"/>
</dbReference>
<evidence type="ECO:0000313" key="5">
    <source>
        <dbReference type="EMBL" id="RFU31314.1"/>
    </source>
</evidence>
<dbReference type="GO" id="GO:0006355">
    <property type="term" value="P:regulation of DNA-templated transcription"/>
    <property type="evidence" value="ECO:0007669"/>
    <property type="project" value="InterPro"/>
</dbReference>
<accession>A0A3E2HD20</accession>
<evidence type="ECO:0000256" key="3">
    <source>
        <dbReference type="ARBA" id="ARBA00023242"/>
    </source>
</evidence>
<dbReference type="InterPro" id="IPR007015">
    <property type="entry name" value="DNA_pol_V/MYBBP1A"/>
</dbReference>
<organism evidence="5 6">
    <name type="scientific">Scytalidium lignicola</name>
    <name type="common">Hyphomycete</name>
    <dbReference type="NCBI Taxonomy" id="5539"/>
    <lineage>
        <taxon>Eukaryota</taxon>
        <taxon>Fungi</taxon>
        <taxon>Dikarya</taxon>
        <taxon>Ascomycota</taxon>
        <taxon>Pezizomycotina</taxon>
        <taxon>Leotiomycetes</taxon>
        <taxon>Leotiomycetes incertae sedis</taxon>
        <taxon>Scytalidium</taxon>
    </lineage>
</organism>
<dbReference type="STRING" id="5539.A0A3E2HD20"/>
<evidence type="ECO:0000256" key="4">
    <source>
        <dbReference type="SAM" id="MobiDB-lite"/>
    </source>
</evidence>
<feature type="non-terminal residue" evidence="5">
    <location>
        <position position="1"/>
    </location>
</feature>
<feature type="compositionally biased region" description="Low complexity" evidence="4">
    <location>
        <begin position="25"/>
        <end position="34"/>
    </location>
</feature>
<dbReference type="InterPro" id="IPR016024">
    <property type="entry name" value="ARM-type_fold"/>
</dbReference>
<evidence type="ECO:0008006" key="7">
    <source>
        <dbReference type="Google" id="ProtNLM"/>
    </source>
</evidence>
<dbReference type="AlphaFoldDB" id="A0A3E2HD20"/>
<dbReference type="PANTHER" id="PTHR13213:SF2">
    <property type="entry name" value="MYB-BINDING PROTEIN 1A"/>
    <property type="match status" value="1"/>
</dbReference>
<feature type="compositionally biased region" description="Acidic residues" evidence="4">
    <location>
        <begin position="749"/>
        <end position="773"/>
    </location>
</feature>
<sequence>MGSKRKRLVQDNAATAPATKKHQKTFNNSSTKSSTSIVPVESFPFLDNPKGADLKREVHLYDILSSEDGAERLSAANAIISGLLGQDGVEESTLQRHLERRLFRGLASGRKGARIGFSIVLAEILGQLFGKEDLVQAKYPNLTFDTVLGILVEKTKPNGDLSGQEEKDHALGLLFGLQSFVRAKILLNERTDWNAILEKLLQLAKKKPWVREECGYVILEAINQITQNQAEDTLLTIYDAGLGLSPEGVGIWLTARKRFPEMKFPAKPWGHSGNPLDHMSSLAKALKESSSNDNDGEQAKQTGNWNPKLHWVWDIVLFHYASEKRSEFENFWKIVVDENLFSANASRERKFWGFLLLQKVFQNAMTYQELLSSVFSRNLVRCLINHLQEKDRFLNRAADKSLKVMLQSLEENPQIIEFVLPGLIGGNGAYHFDKVTKSKAIERILSKTNDANVKSIVTILRQPVSITEDTENEKEAEALRQIYGDYLLSMVRHINTADSSKISQAIATPILREMAEFAYCEVPESKPRITERTRALFRNRLMSAFTHLLSDLQGFSHPCQLLRSFTPTAVEMDHNITKAKDKALAIMEKLLKKTKKANDDEKAPLQAFALLYSLVIFQLYNGESEAISILEELKVCYDKLIRHEEKDGEEDIEASEVLVEMLLSFISKPSALLRKVAQHVFSAFMENVTAGGLKLMTDVLETGESLRGQQEMFDQEPEDGEQLDGEDGSDSDELDSDVEVVDIGNEGMDNNDDDDEEDDEEEEEEDDDDDEDEESRKLDEALAKALGTSRLDQETANDDQEASDSDADMSDSEMMALDQKLVEIFSQRKNQPNKKQEQKDAKETMVNFKSRILDLLDIYVRKQASSPLAFDLLLPLLQLMRSTKTRQLAEKSHGIILAFSKAVKKVEGSGSSSSKKAEINATEQIRLLRAIHGEASKDPSHMFAKGASTASLLVASSLYRADKGSVKKMATVYRDSQVAWVEGEVKMQAVFFTDWVNWCQSHANK</sequence>
<comment type="caution">
    <text evidence="5">The sequence shown here is derived from an EMBL/GenBank/DDBJ whole genome shotgun (WGS) entry which is preliminary data.</text>
</comment>
<feature type="region of interest" description="Disordered" evidence="4">
    <location>
        <begin position="712"/>
        <end position="810"/>
    </location>
</feature>
<evidence type="ECO:0000256" key="1">
    <source>
        <dbReference type="ARBA" id="ARBA00004123"/>
    </source>
</evidence>
<feature type="non-terminal residue" evidence="5">
    <location>
        <position position="1005"/>
    </location>
</feature>
<dbReference type="GO" id="GO:0005730">
    <property type="term" value="C:nucleolus"/>
    <property type="evidence" value="ECO:0007669"/>
    <property type="project" value="InterPro"/>
</dbReference>
<keyword evidence="6" id="KW-1185">Reference proteome</keyword>
<dbReference type="SUPFAM" id="SSF48371">
    <property type="entry name" value="ARM repeat"/>
    <property type="match status" value="1"/>
</dbReference>
<comment type="subcellular location">
    <subcellularLocation>
        <location evidence="1">Nucleus</location>
    </subcellularLocation>
</comment>
<name>A0A3E2HD20_SCYLI</name>
<protein>
    <recommendedName>
        <fullName evidence="7">DNA-directed DNA polymerase</fullName>
    </recommendedName>
</protein>
<keyword evidence="3" id="KW-0539">Nucleus</keyword>
<feature type="compositionally biased region" description="Acidic residues" evidence="4">
    <location>
        <begin position="795"/>
        <end position="810"/>
    </location>
</feature>